<feature type="region of interest" description="Disordered" evidence="1">
    <location>
        <begin position="124"/>
        <end position="181"/>
    </location>
</feature>
<gene>
    <name evidence="2" type="ORF">PUN28_013841</name>
</gene>
<protein>
    <submittedName>
        <fullName evidence="2">Uncharacterized protein</fullName>
    </submittedName>
</protein>
<accession>A0AAW2F993</accession>
<keyword evidence="3" id="KW-1185">Reference proteome</keyword>
<name>A0AAW2F993_9HYME</name>
<dbReference type="AlphaFoldDB" id="A0AAW2F993"/>
<comment type="caution">
    <text evidence="2">The sequence shown here is derived from an EMBL/GenBank/DDBJ whole genome shotgun (WGS) entry which is preliminary data.</text>
</comment>
<evidence type="ECO:0000313" key="3">
    <source>
        <dbReference type="Proteomes" id="UP001430953"/>
    </source>
</evidence>
<evidence type="ECO:0000313" key="2">
    <source>
        <dbReference type="EMBL" id="KAL0110502.1"/>
    </source>
</evidence>
<evidence type="ECO:0000256" key="1">
    <source>
        <dbReference type="SAM" id="MobiDB-lite"/>
    </source>
</evidence>
<reference evidence="2 3" key="1">
    <citation type="submission" date="2023-03" db="EMBL/GenBank/DDBJ databases">
        <title>High recombination rates correlate with genetic variation in Cardiocondyla obscurior ants.</title>
        <authorList>
            <person name="Errbii M."/>
        </authorList>
    </citation>
    <scope>NUCLEOTIDE SEQUENCE [LARGE SCALE GENOMIC DNA]</scope>
    <source>
        <strain evidence="2">Alpha-2009</strain>
        <tissue evidence="2">Whole body</tissue>
    </source>
</reference>
<proteinExistence type="predicted"/>
<organism evidence="2 3">
    <name type="scientific">Cardiocondyla obscurior</name>
    <dbReference type="NCBI Taxonomy" id="286306"/>
    <lineage>
        <taxon>Eukaryota</taxon>
        <taxon>Metazoa</taxon>
        <taxon>Ecdysozoa</taxon>
        <taxon>Arthropoda</taxon>
        <taxon>Hexapoda</taxon>
        <taxon>Insecta</taxon>
        <taxon>Pterygota</taxon>
        <taxon>Neoptera</taxon>
        <taxon>Endopterygota</taxon>
        <taxon>Hymenoptera</taxon>
        <taxon>Apocrita</taxon>
        <taxon>Aculeata</taxon>
        <taxon>Formicoidea</taxon>
        <taxon>Formicidae</taxon>
        <taxon>Myrmicinae</taxon>
        <taxon>Cardiocondyla</taxon>
    </lineage>
</organism>
<sequence>MSLARARIPENFSSLSRSTAFPRRRRESHRPVCVPQCVGVRARATPPPDRRKVRKETSVRLVRRRRACGRTRACGLRSKNVVLTRGASSSPRLCARRLRSHPPPRPAADRQQWRIRFRRSAETRRRLTLARNRPPAKLQRLPVTSSTRAASTGGSPTSIRADLPRFVSARRAHTKAVSVDT</sequence>
<feature type="compositionally biased region" description="Low complexity" evidence="1">
    <location>
        <begin position="144"/>
        <end position="158"/>
    </location>
</feature>
<dbReference type="Proteomes" id="UP001430953">
    <property type="component" value="Unassembled WGS sequence"/>
</dbReference>
<dbReference type="EMBL" id="JADYXP020000014">
    <property type="protein sequence ID" value="KAL0110502.1"/>
    <property type="molecule type" value="Genomic_DNA"/>
</dbReference>